<comment type="caution">
    <text evidence="1">The sequence shown here is derived from an EMBL/GenBank/DDBJ whole genome shotgun (WGS) entry which is preliminary data.</text>
</comment>
<dbReference type="RefSeq" id="XP_051070876.1">
    <property type="nucleotide sequence ID" value="XM_051210859.1"/>
</dbReference>
<reference evidence="1" key="4">
    <citation type="journal article" date="2022" name="PLoS Pathog.">
        <title>Chromosome-level genome of Schistosoma haematobium underpins genome-wide explorations of molecular variation.</title>
        <authorList>
            <person name="Stroehlein A.J."/>
            <person name="Korhonen P.K."/>
            <person name="Lee V.V."/>
            <person name="Ralph S.A."/>
            <person name="Mentink-Kane M."/>
            <person name="You H."/>
            <person name="McManus D.P."/>
            <person name="Tchuente L.T."/>
            <person name="Stothard J.R."/>
            <person name="Kaur P."/>
            <person name="Dudchenko O."/>
            <person name="Aiden E.L."/>
            <person name="Yang B."/>
            <person name="Yang H."/>
            <person name="Emery A.M."/>
            <person name="Webster B.L."/>
            <person name="Brindley P.J."/>
            <person name="Rollinson D."/>
            <person name="Chang B.C.H."/>
            <person name="Gasser R.B."/>
            <person name="Young N.D."/>
        </authorList>
    </citation>
    <scope>NUCLEOTIDE SEQUENCE</scope>
</reference>
<dbReference type="EMBL" id="AMPZ03000002">
    <property type="protein sequence ID" value="KAH9590474.1"/>
    <property type="molecule type" value="Genomic_DNA"/>
</dbReference>
<dbReference type="PANTHER" id="PTHR12897:SF4">
    <property type="entry name" value="REGULATOR OF MON1-CCZ1 COMPLEX"/>
    <property type="match status" value="1"/>
</dbReference>
<evidence type="ECO:0000313" key="2">
    <source>
        <dbReference type="Proteomes" id="UP000471633"/>
    </source>
</evidence>
<dbReference type="AlphaFoldDB" id="A0A922LNT3"/>
<sequence>MVHYQSRKVTSVFDIALNGTVRNVIHHSPILRDISIAPFSLFTKIIPSLSTNLDAQIPIDLYSMNWIIHLCGVVIDNSLGCSWLLCLNTMVFPKLIANHNLVVDFLLHRSSGKSVLLEYCSKLALDSIEEVTSNVDKPLNYKFDGYGLNQRLDQFAFVFKRICEVGYCGTNVMSKLLTDSDRKMPSASEASCHCSIAVSDALNLMWINTFLLPILRRLYLNHIQLLHIFLYCTDLIQVVSSHISHYLKYIRNKTYDPKSFTGDE</sequence>
<dbReference type="CTD" id="29919"/>
<accession>A0A922LNT3</accession>
<dbReference type="GeneID" id="24597284"/>
<dbReference type="KEGG" id="shx:MS3_00003141"/>
<dbReference type="GO" id="GO:0035658">
    <property type="term" value="C:Mon1-Ccz1 complex"/>
    <property type="evidence" value="ECO:0007669"/>
    <property type="project" value="InterPro"/>
</dbReference>
<dbReference type="InterPro" id="IPR040371">
    <property type="entry name" value="RMC1"/>
</dbReference>
<dbReference type="GO" id="GO:0010506">
    <property type="term" value="P:regulation of autophagy"/>
    <property type="evidence" value="ECO:0007669"/>
    <property type="project" value="InterPro"/>
</dbReference>
<proteinExistence type="predicted"/>
<name>A0A922LNT3_SCHHA</name>
<reference evidence="1" key="1">
    <citation type="journal article" date="2012" name="Nat. Genet.">
        <title>Whole-genome sequence of Schistosoma haematobium.</title>
        <authorList>
            <person name="Young N.D."/>
            <person name="Jex A.R."/>
            <person name="Li B."/>
            <person name="Liu S."/>
            <person name="Yang L."/>
            <person name="Xiong Z."/>
            <person name="Li Y."/>
            <person name="Cantacessi C."/>
            <person name="Hall R.S."/>
            <person name="Xu X."/>
            <person name="Chen F."/>
            <person name="Wu X."/>
            <person name="Zerlotini A."/>
            <person name="Oliveira G."/>
            <person name="Hofmann A."/>
            <person name="Zhang G."/>
            <person name="Fang X."/>
            <person name="Kang Y."/>
            <person name="Campbell B.E."/>
            <person name="Loukas A."/>
            <person name="Ranganathan S."/>
            <person name="Rollinson D."/>
            <person name="Rinaldi G."/>
            <person name="Brindley P.J."/>
            <person name="Yang H."/>
            <person name="Wang J."/>
            <person name="Wang J."/>
            <person name="Gasser R.B."/>
        </authorList>
    </citation>
    <scope>NUCLEOTIDE SEQUENCE</scope>
</reference>
<reference evidence="1" key="2">
    <citation type="journal article" date="2019" name="Gigascience">
        <title>High-quality Schistosoma haematobium genome achieved by single-molecule and long-range sequencing.</title>
        <authorList>
            <person name="Stroehlein A.J."/>
            <person name="Korhonen P.K."/>
            <person name="Chong T.M."/>
            <person name="Lim Y.L."/>
            <person name="Chan K.G."/>
            <person name="Webster B."/>
            <person name="Rollinson D."/>
            <person name="Brindley P.J."/>
            <person name="Gasser R.B."/>
            <person name="Young N.D."/>
        </authorList>
    </citation>
    <scope>NUCLEOTIDE SEQUENCE</scope>
</reference>
<organism evidence="1 2">
    <name type="scientific">Schistosoma haematobium</name>
    <name type="common">Blood fluke</name>
    <dbReference type="NCBI Taxonomy" id="6185"/>
    <lineage>
        <taxon>Eukaryota</taxon>
        <taxon>Metazoa</taxon>
        <taxon>Spiralia</taxon>
        <taxon>Lophotrochozoa</taxon>
        <taxon>Platyhelminthes</taxon>
        <taxon>Trematoda</taxon>
        <taxon>Digenea</taxon>
        <taxon>Strigeidida</taxon>
        <taxon>Schistosomatoidea</taxon>
        <taxon>Schistosomatidae</taxon>
        <taxon>Schistosoma</taxon>
    </lineage>
</organism>
<evidence type="ECO:0000313" key="1">
    <source>
        <dbReference type="EMBL" id="KAH9590474.1"/>
    </source>
</evidence>
<dbReference type="PANTHER" id="PTHR12897">
    <property type="entry name" value="COLON CANCER-ASSOCIATED PROTEIN MIC1"/>
    <property type="match status" value="1"/>
</dbReference>
<dbReference type="Proteomes" id="UP000471633">
    <property type="component" value="Unassembled WGS sequence"/>
</dbReference>
<protein>
    <submittedName>
        <fullName evidence="1">Regulator of MON1-CCZ1 complex</fullName>
    </submittedName>
</protein>
<gene>
    <name evidence="1" type="primary">RMC1</name>
    <name evidence="1" type="ORF">MS3_00003141</name>
</gene>
<dbReference type="GO" id="GO:0005765">
    <property type="term" value="C:lysosomal membrane"/>
    <property type="evidence" value="ECO:0007669"/>
    <property type="project" value="TreeGrafter"/>
</dbReference>
<reference evidence="1" key="3">
    <citation type="submission" date="2021-06" db="EMBL/GenBank/DDBJ databases">
        <title>Chromosome-level genome assembly for S. haematobium.</title>
        <authorList>
            <person name="Stroehlein A.J."/>
        </authorList>
    </citation>
    <scope>NUCLEOTIDE SEQUENCE</scope>
</reference>
<keyword evidence="2" id="KW-1185">Reference proteome</keyword>
<dbReference type="GO" id="GO:0031902">
    <property type="term" value="C:late endosome membrane"/>
    <property type="evidence" value="ECO:0007669"/>
    <property type="project" value="TreeGrafter"/>
</dbReference>